<dbReference type="InterPro" id="IPR001559">
    <property type="entry name" value="Phosphotriesterase"/>
</dbReference>
<keyword evidence="1 3" id="KW-0479">Metal-binding</keyword>
<feature type="binding site" evidence="3">
    <location>
        <position position="124"/>
    </location>
    <ligand>
        <name>a divalent metal cation</name>
        <dbReference type="ChEBI" id="CHEBI:60240"/>
        <label>1</label>
    </ligand>
</feature>
<dbReference type="PROSITE" id="PS51347">
    <property type="entry name" value="PHOSPHOTRIESTERASE_2"/>
    <property type="match status" value="1"/>
</dbReference>
<evidence type="ECO:0000256" key="4">
    <source>
        <dbReference type="PROSITE-ProRule" id="PRU00679"/>
    </source>
</evidence>
<dbReference type="SUPFAM" id="SSF51556">
    <property type="entry name" value="Metallo-dependent hydrolases"/>
    <property type="match status" value="1"/>
</dbReference>
<organism evidence="5 6">
    <name type="scientific">[Eubacterium] hominis</name>
    <dbReference type="NCBI Taxonomy" id="2764325"/>
    <lineage>
        <taxon>Bacteria</taxon>
        <taxon>Bacillati</taxon>
        <taxon>Bacillota</taxon>
        <taxon>Erysipelotrichia</taxon>
        <taxon>Erysipelotrichales</taxon>
        <taxon>Erysipelotrichaceae</taxon>
        <taxon>Amedibacillus</taxon>
    </lineage>
</organism>
<dbReference type="Gene3D" id="3.20.20.140">
    <property type="entry name" value="Metal-dependent hydrolases"/>
    <property type="match status" value="1"/>
</dbReference>
<evidence type="ECO:0000256" key="3">
    <source>
        <dbReference type="PIRSR" id="PIRSR601559-52"/>
    </source>
</evidence>
<evidence type="ECO:0000256" key="1">
    <source>
        <dbReference type="ARBA" id="ARBA00022723"/>
    </source>
</evidence>
<dbReference type="AlphaFoldDB" id="A0A7G9GPU2"/>
<feature type="binding site" evidence="3">
    <location>
        <position position="157"/>
    </location>
    <ligand>
        <name>a divalent metal cation</name>
        <dbReference type="ChEBI" id="CHEBI:60240"/>
        <label>2</label>
    </ligand>
</feature>
<evidence type="ECO:0000256" key="2">
    <source>
        <dbReference type="ARBA" id="ARBA00022801"/>
    </source>
</evidence>
<dbReference type="KEGG" id="ehn:H9Q80_02400"/>
<comment type="similarity">
    <text evidence="4">Belongs to the metallo-dependent hydrolases superfamily. Phosphotriesterase family.</text>
</comment>
<feature type="binding site" evidence="3">
    <location>
        <position position="11"/>
    </location>
    <ligand>
        <name>a divalent metal cation</name>
        <dbReference type="ChEBI" id="CHEBI:60240"/>
        <label>1</label>
    </ligand>
</feature>
<dbReference type="Pfam" id="PF02126">
    <property type="entry name" value="PTE"/>
    <property type="match status" value="1"/>
</dbReference>
<reference evidence="5 6" key="1">
    <citation type="submission" date="2020-08" db="EMBL/GenBank/DDBJ databases">
        <authorList>
            <person name="Liu C."/>
            <person name="Sun Q."/>
        </authorList>
    </citation>
    <scope>NUCLEOTIDE SEQUENCE [LARGE SCALE GENOMIC DNA]</scope>
    <source>
        <strain evidence="5 6">NSJ-61</strain>
    </source>
</reference>
<gene>
    <name evidence="5" type="ORF">H9Q80_02400</name>
</gene>
<dbReference type="PANTHER" id="PTHR10819:SF3">
    <property type="entry name" value="PHOSPHOTRIESTERASE-RELATED PROTEIN"/>
    <property type="match status" value="1"/>
</dbReference>
<dbReference type="Proteomes" id="UP000515856">
    <property type="component" value="Chromosome"/>
</dbReference>
<protein>
    <submittedName>
        <fullName evidence="5">Phosphotriesterase-related protein</fullName>
    </submittedName>
</protein>
<accession>A0A7G9GPU2</accession>
<name>A0A7G9GPU2_9FIRM</name>
<evidence type="ECO:0000313" key="6">
    <source>
        <dbReference type="Proteomes" id="UP000515856"/>
    </source>
</evidence>
<feature type="binding site" evidence="3">
    <location>
        <position position="13"/>
    </location>
    <ligand>
        <name>a divalent metal cation</name>
        <dbReference type="ChEBI" id="CHEBI:60240"/>
        <label>1</label>
    </ligand>
</feature>
<feature type="binding site" evidence="3">
    <location>
        <position position="185"/>
    </location>
    <ligand>
        <name>a divalent metal cation</name>
        <dbReference type="ChEBI" id="CHEBI:60240"/>
        <label>2</label>
    </ligand>
</feature>
<comment type="caution">
    <text evidence="4">Lacks conserved residue(s) required for the propagation of feature annotation.</text>
</comment>
<evidence type="ECO:0000313" key="5">
    <source>
        <dbReference type="EMBL" id="QNM12824.1"/>
    </source>
</evidence>
<dbReference type="GO" id="GO:0016787">
    <property type="term" value="F:hydrolase activity"/>
    <property type="evidence" value="ECO:0007669"/>
    <property type="project" value="UniProtKB-KW"/>
</dbReference>
<dbReference type="InterPro" id="IPR032466">
    <property type="entry name" value="Metal_Hydrolase"/>
</dbReference>
<feature type="binding site" evidence="3">
    <location>
        <position position="242"/>
    </location>
    <ligand>
        <name>a divalent metal cation</name>
        <dbReference type="ChEBI" id="CHEBI:60240"/>
        <label>1</label>
    </ligand>
</feature>
<dbReference type="RefSeq" id="WP_117453975.1">
    <property type="nucleotide sequence ID" value="NZ_CP060636.1"/>
</dbReference>
<dbReference type="GO" id="GO:0008270">
    <property type="term" value="F:zinc ion binding"/>
    <property type="evidence" value="ECO:0007669"/>
    <property type="project" value="InterPro"/>
</dbReference>
<dbReference type="PANTHER" id="PTHR10819">
    <property type="entry name" value="PHOSPHOTRIESTERASE-RELATED"/>
    <property type="match status" value="1"/>
</dbReference>
<sequence>MKLIDGYTYMHEHMTIDLSGVKKDEDCHLDCYEETVKELKKLYHYGVRNIVEVSNIGMGRDIDYIQRIEKETGIQILKSTGWYKEPFIPEEYLNKTTEELASIMIDEIENGIEGTNVKAMMIGEIGTSKNEWKDSERRLFDAAIIAHKKTNRPIYTHTTLSTLALEQAKYLVSHGVDPHRIVIGHVDLCEDINYIKEVLKTGVTIGFDTIGKNNYLPDEKRIAHLLELEKTGYTSQVVLSEDLTRKSHLAFKGGIGYAYLFESFLPAARKAAISESFITDMLVNNPKRIME</sequence>
<feature type="binding site" evidence="3">
    <location>
        <position position="124"/>
    </location>
    <ligand>
        <name>a divalent metal cation</name>
        <dbReference type="ChEBI" id="CHEBI:60240"/>
        <label>2</label>
    </ligand>
</feature>
<proteinExistence type="inferred from homology"/>
<dbReference type="EMBL" id="CP060636">
    <property type="protein sequence ID" value="QNM12824.1"/>
    <property type="molecule type" value="Genomic_DNA"/>
</dbReference>
<keyword evidence="2" id="KW-0378">Hydrolase</keyword>
<keyword evidence="6" id="KW-1185">Reference proteome</keyword>
<comment type="cofactor">
    <cofactor evidence="3">
        <name>a divalent metal cation</name>
        <dbReference type="ChEBI" id="CHEBI:60240"/>
    </cofactor>
    <text evidence="3">Binds 2 divalent metal cations per subunit.</text>
</comment>
<dbReference type="PIRSF" id="PIRSF016839">
    <property type="entry name" value="PhP"/>
    <property type="match status" value="1"/>
</dbReference>